<organism evidence="1 2">
    <name type="scientific">Blattamonas nauphoetae</name>
    <dbReference type="NCBI Taxonomy" id="2049346"/>
    <lineage>
        <taxon>Eukaryota</taxon>
        <taxon>Metamonada</taxon>
        <taxon>Preaxostyla</taxon>
        <taxon>Oxymonadida</taxon>
        <taxon>Blattamonas</taxon>
    </lineage>
</organism>
<evidence type="ECO:0000313" key="2">
    <source>
        <dbReference type="Proteomes" id="UP001281761"/>
    </source>
</evidence>
<dbReference type="EMBL" id="JARBJD010000191">
    <property type="protein sequence ID" value="KAK2947773.1"/>
    <property type="molecule type" value="Genomic_DNA"/>
</dbReference>
<proteinExistence type="predicted"/>
<evidence type="ECO:0000313" key="1">
    <source>
        <dbReference type="EMBL" id="KAK2947773.1"/>
    </source>
</evidence>
<dbReference type="SUPFAM" id="SSF49599">
    <property type="entry name" value="TRAF domain-like"/>
    <property type="match status" value="1"/>
</dbReference>
<sequence>MDLPENYSVEGIPKAKDRLIHQIKQLDELTTKVQLFLSGMISETDSLLNDAFVDDSFTNSLAEHISTIPSAVAQETLDQTISQALTFRTVGAQDPCPLRFDLPPYSIPSTMPLSLIVPPFNVYAFTIPNFTHSAEYDEFVESPSSMTPPFPFKFRLRVWPRGSAREDSPEDIRVAIVLERGYSTIVEEFEKTLRLRESPKDDTTIYSLRKPYTFDVRVEMLSEYPEKAKKSSQFPFRKEGMAEFKVGEEVVLTSFIKKKEVVDGRLMWQERLAAHFLFGWRFPNYMRMADAYHLSFLEWNKDLIPSKK</sequence>
<keyword evidence="2" id="KW-1185">Reference proteome</keyword>
<protein>
    <submittedName>
        <fullName evidence="1">Uncharacterized protein</fullName>
    </submittedName>
</protein>
<dbReference type="Proteomes" id="UP001281761">
    <property type="component" value="Unassembled WGS sequence"/>
</dbReference>
<gene>
    <name evidence="1" type="ORF">BLNAU_17292</name>
</gene>
<comment type="caution">
    <text evidence="1">The sequence shown here is derived from an EMBL/GenBank/DDBJ whole genome shotgun (WGS) entry which is preliminary data.</text>
</comment>
<name>A0ABQ9X7Q1_9EUKA</name>
<reference evidence="1 2" key="1">
    <citation type="journal article" date="2022" name="bioRxiv">
        <title>Genomics of Preaxostyla Flagellates Illuminates Evolutionary Transitions and the Path Towards Mitochondrial Loss.</title>
        <authorList>
            <person name="Novak L.V.F."/>
            <person name="Treitli S.C."/>
            <person name="Pyrih J."/>
            <person name="Halakuc P."/>
            <person name="Pipaliya S.V."/>
            <person name="Vacek V."/>
            <person name="Brzon O."/>
            <person name="Soukal P."/>
            <person name="Eme L."/>
            <person name="Dacks J.B."/>
            <person name="Karnkowska A."/>
            <person name="Elias M."/>
            <person name="Hampl V."/>
        </authorList>
    </citation>
    <scope>NUCLEOTIDE SEQUENCE [LARGE SCALE GENOMIC DNA]</scope>
    <source>
        <strain evidence="1">NAU3</strain>
        <tissue evidence="1">Gut</tissue>
    </source>
</reference>
<accession>A0ABQ9X7Q1</accession>